<comment type="caution">
    <text evidence="8">The sequence shown here is derived from an EMBL/GenBank/DDBJ whole genome shotgun (WGS) entry which is preliminary data.</text>
</comment>
<evidence type="ECO:0000256" key="4">
    <source>
        <dbReference type="ARBA" id="ARBA00022989"/>
    </source>
</evidence>
<feature type="region of interest" description="Disordered" evidence="6">
    <location>
        <begin position="1"/>
        <end position="28"/>
    </location>
</feature>
<name>A0AAU9P2I3_9ASTR</name>
<evidence type="ECO:0000256" key="3">
    <source>
        <dbReference type="ARBA" id="ARBA00022692"/>
    </source>
</evidence>
<dbReference type="PANTHER" id="PTHR21716:SF73">
    <property type="entry name" value="TRANSMEMBRANE PROTEIN TQSA-LIKE PROTEIN-RELATED"/>
    <property type="match status" value="1"/>
</dbReference>
<evidence type="ECO:0000313" key="9">
    <source>
        <dbReference type="Proteomes" id="UP001157418"/>
    </source>
</evidence>
<feature type="transmembrane region" description="Helical" evidence="7">
    <location>
        <begin position="407"/>
        <end position="440"/>
    </location>
</feature>
<evidence type="ECO:0000256" key="1">
    <source>
        <dbReference type="ARBA" id="ARBA00004141"/>
    </source>
</evidence>
<protein>
    <submittedName>
        <fullName evidence="8">Uncharacterized protein</fullName>
    </submittedName>
</protein>
<feature type="transmembrane region" description="Helical" evidence="7">
    <location>
        <begin position="538"/>
        <end position="555"/>
    </location>
</feature>
<keyword evidence="4 7" id="KW-1133">Transmembrane helix</keyword>
<feature type="transmembrane region" description="Helical" evidence="7">
    <location>
        <begin position="220"/>
        <end position="242"/>
    </location>
</feature>
<dbReference type="AlphaFoldDB" id="A0AAU9P2I3"/>
<reference evidence="8 9" key="1">
    <citation type="submission" date="2022-01" db="EMBL/GenBank/DDBJ databases">
        <authorList>
            <person name="Xiong W."/>
            <person name="Schranz E."/>
        </authorList>
    </citation>
    <scope>NUCLEOTIDE SEQUENCE [LARGE SCALE GENOMIC DNA]</scope>
</reference>
<evidence type="ECO:0000256" key="5">
    <source>
        <dbReference type="ARBA" id="ARBA00023136"/>
    </source>
</evidence>
<organism evidence="8 9">
    <name type="scientific">Lactuca virosa</name>
    <dbReference type="NCBI Taxonomy" id="75947"/>
    <lineage>
        <taxon>Eukaryota</taxon>
        <taxon>Viridiplantae</taxon>
        <taxon>Streptophyta</taxon>
        <taxon>Embryophyta</taxon>
        <taxon>Tracheophyta</taxon>
        <taxon>Spermatophyta</taxon>
        <taxon>Magnoliopsida</taxon>
        <taxon>eudicotyledons</taxon>
        <taxon>Gunneridae</taxon>
        <taxon>Pentapetalae</taxon>
        <taxon>asterids</taxon>
        <taxon>campanulids</taxon>
        <taxon>Asterales</taxon>
        <taxon>Asteraceae</taxon>
        <taxon>Cichorioideae</taxon>
        <taxon>Cichorieae</taxon>
        <taxon>Lactucinae</taxon>
        <taxon>Lactuca</taxon>
    </lineage>
</organism>
<keyword evidence="5 7" id="KW-0472">Membrane</keyword>
<dbReference type="PANTHER" id="PTHR21716">
    <property type="entry name" value="TRANSMEMBRANE PROTEIN"/>
    <property type="match status" value="1"/>
</dbReference>
<evidence type="ECO:0000256" key="6">
    <source>
        <dbReference type="SAM" id="MobiDB-lite"/>
    </source>
</evidence>
<comment type="similarity">
    <text evidence="2">Belongs to the autoinducer-2 exporter (AI-2E) (TC 2.A.86) family.</text>
</comment>
<dbReference type="GO" id="GO:0016020">
    <property type="term" value="C:membrane"/>
    <property type="evidence" value="ECO:0007669"/>
    <property type="project" value="UniProtKB-SubCell"/>
</dbReference>
<dbReference type="InterPro" id="IPR002549">
    <property type="entry name" value="AI-2E-like"/>
</dbReference>
<dbReference type="Proteomes" id="UP001157418">
    <property type="component" value="Unassembled WGS sequence"/>
</dbReference>
<dbReference type="EMBL" id="CAKMRJ010005523">
    <property type="protein sequence ID" value="CAH1444275.1"/>
    <property type="molecule type" value="Genomic_DNA"/>
</dbReference>
<evidence type="ECO:0000256" key="2">
    <source>
        <dbReference type="ARBA" id="ARBA00009773"/>
    </source>
</evidence>
<feature type="transmembrane region" description="Helical" evidence="7">
    <location>
        <begin position="502"/>
        <end position="526"/>
    </location>
</feature>
<proteinExistence type="inferred from homology"/>
<feature type="transmembrane region" description="Helical" evidence="7">
    <location>
        <begin position="575"/>
        <end position="602"/>
    </location>
</feature>
<feature type="transmembrane region" description="Helical" evidence="7">
    <location>
        <begin position="37"/>
        <end position="57"/>
    </location>
</feature>
<gene>
    <name evidence="8" type="ORF">LVIROSA_LOCUS30129</name>
</gene>
<keyword evidence="9" id="KW-1185">Reference proteome</keyword>
<evidence type="ECO:0000313" key="8">
    <source>
        <dbReference type="EMBL" id="CAH1444275.1"/>
    </source>
</evidence>
<comment type="subcellular location">
    <subcellularLocation>
        <location evidence="1">Membrane</location>
        <topology evidence="1">Multi-pass membrane protein</topology>
    </subcellularLocation>
</comment>
<accession>A0AAU9P2I3</accession>
<feature type="transmembrane region" description="Helical" evidence="7">
    <location>
        <begin position="472"/>
        <end position="496"/>
    </location>
</feature>
<sequence length="683" mass="75743">MLRSASPLKPETHPKPRPPRDPDMEGSSLTDDPQIRLALYIAMAHAGVAFALLLLYGVSKILEYYLRALLWAVICSIPLRGIQQTLVSFWTRPLESGIPDTIMAVPASMFRAFIGTIIEIKDLFYKIIGRHKRSFNPPKRKRSGFSIVFRRLVSLWVFVMAYEQFGGLGATSLLVLGFMFTANYNVECMSVVSSFKSYSFKRTPRTSFLTRGILKKLQTIVAIGLILGMIVGSLVAAMFFSYKIGVEGRDAVYSIKLRVEESDYAEKIGVKQWMAENDVREMLAKYTTQFYGTVYEQIDSLAAEYNMTEIVDEMKNVMAEKSTNSNVTSTALTTPNPFAEKILNLRRHVKNGEWAAIYPEVNALFKEVQISREDIIEKAKEIAFQGKDILQRVLASGQSILGGSTKLLFVVIESIVTGAAGLFCFLSQSMVFIWVLYALITSDSKGVTEHVMLMFPIPKNARTRCVEVLDKAISGILLATAEIAFFQGCFTCLLLRLFNIHFLYVSTLLAVVSPIFPLLPYCLATIPAIIQLVMEGKYVVAIFLPIIHVVMIDNGDSEILEHIPGHNPYLTGLSIFGGAAIFPSAVEGAIVGPLITTVVIALKDLLGVVRGHHRRLARSGKRGERRLATANLEALTDREEGEGTKAVRPFLSRLAISDPSHSSGSSSGRLDRRRTWAEAVTLL</sequence>
<feature type="compositionally biased region" description="Basic and acidic residues" evidence="6">
    <location>
        <begin position="10"/>
        <end position="23"/>
    </location>
</feature>
<evidence type="ECO:0000256" key="7">
    <source>
        <dbReference type="SAM" id="Phobius"/>
    </source>
</evidence>
<keyword evidence="3 7" id="KW-0812">Transmembrane</keyword>